<organism evidence="2 3">
    <name type="scientific">Velocimicrobium porci</name>
    <dbReference type="NCBI Taxonomy" id="2606634"/>
    <lineage>
        <taxon>Bacteria</taxon>
        <taxon>Bacillati</taxon>
        <taxon>Bacillota</taxon>
        <taxon>Clostridia</taxon>
        <taxon>Lachnospirales</taxon>
        <taxon>Lachnospiraceae</taxon>
        <taxon>Velocimicrobium</taxon>
    </lineage>
</organism>
<dbReference type="InterPro" id="IPR024300">
    <property type="entry name" value="SipL_SPOCS_dom"/>
</dbReference>
<accession>A0A6L5XWY5</accession>
<protein>
    <submittedName>
        <fullName evidence="2">DUF3794 domain-containing protein</fullName>
    </submittedName>
</protein>
<evidence type="ECO:0000259" key="1">
    <source>
        <dbReference type="PROSITE" id="PS51782"/>
    </source>
</evidence>
<dbReference type="InterPro" id="IPR018392">
    <property type="entry name" value="LysM"/>
</dbReference>
<dbReference type="CDD" id="cd00118">
    <property type="entry name" value="LysM"/>
    <property type="match status" value="1"/>
</dbReference>
<dbReference type="Proteomes" id="UP000482209">
    <property type="component" value="Unassembled WGS sequence"/>
</dbReference>
<dbReference type="EMBL" id="VUMT01000005">
    <property type="protein sequence ID" value="MSS63272.1"/>
    <property type="molecule type" value="Genomic_DNA"/>
</dbReference>
<reference evidence="2 3" key="1">
    <citation type="submission" date="2019-08" db="EMBL/GenBank/DDBJ databases">
        <title>In-depth cultivation of the pig gut microbiome towards novel bacterial diversity and tailored functional studies.</title>
        <authorList>
            <person name="Wylensek D."/>
            <person name="Hitch T.C.A."/>
            <person name="Clavel T."/>
        </authorList>
    </citation>
    <scope>NUCLEOTIDE SEQUENCE [LARGE SCALE GENOMIC DNA]</scope>
    <source>
        <strain evidence="2 3">WCA-693-APC-MOT-I</strain>
    </source>
</reference>
<gene>
    <name evidence="2" type="ORF">FYJ58_05185</name>
</gene>
<sequence length="523" mass="59548">MELLKKNIHMNRIKCKSNVQLTLDDDYNVPDVKPDIDKIIKEQGTVHIQDITPSNGRFSIKGGLDFTVLYLSEDEEHPVHSIKGVLAFEEIVNMDSACEEDDIRVEWELDDMTTSLINSRKINVKAIISLDFAAEDVSDEEAAIGVSDDDEVEYQNKEIDITELVLSKKDTYRIKDEIAISLGKPNVAEILYSEFELQNMDTRLLENQVSLKGDLRVFLLYTGDTQEEQIEYYDMQVPINGTVECDGCSDYMISDINMDIITKDLQVKPDDDGEERILDLEVVLELDMKIYEEEKLEVLSDLYSVNWELEPIRKEASYKNLLLRNNSKVRLLESITLEQGQPPILQICNASGFIKIDNKEIVENGIMVEGILEVQLLYIAEEDRRPLGAVKGMIPFSQLVEIKDIMPDSTYDMRASIDQLNTLMVSGDEVEVKASINLDTIVFNTVKESIITEIENKGSLMEKIKDLPSMVAYTVDDGDTLWTIAKEFYTTVDDIKEMNHLETDRVKKGEKLLLIKAVDTVLE</sequence>
<comment type="caution">
    <text evidence="2">The sequence shown here is derived from an EMBL/GenBank/DDBJ whole genome shotgun (WGS) entry which is preliminary data.</text>
</comment>
<dbReference type="SMART" id="SM00257">
    <property type="entry name" value="LysM"/>
    <property type="match status" value="1"/>
</dbReference>
<proteinExistence type="predicted"/>
<keyword evidence="3" id="KW-1185">Reference proteome</keyword>
<dbReference type="Pfam" id="PF01476">
    <property type="entry name" value="LysM"/>
    <property type="match status" value="1"/>
</dbReference>
<dbReference type="Gene3D" id="3.10.350.10">
    <property type="entry name" value="LysM domain"/>
    <property type="match status" value="1"/>
</dbReference>
<dbReference type="SUPFAM" id="SSF54106">
    <property type="entry name" value="LysM domain"/>
    <property type="match status" value="1"/>
</dbReference>
<dbReference type="AlphaFoldDB" id="A0A6L5XWY5"/>
<evidence type="ECO:0000313" key="2">
    <source>
        <dbReference type="EMBL" id="MSS63272.1"/>
    </source>
</evidence>
<feature type="domain" description="LysM" evidence="1">
    <location>
        <begin position="471"/>
        <end position="514"/>
    </location>
</feature>
<name>A0A6L5XWY5_9FIRM</name>
<dbReference type="PROSITE" id="PS51782">
    <property type="entry name" value="LYSM"/>
    <property type="match status" value="1"/>
</dbReference>
<evidence type="ECO:0000313" key="3">
    <source>
        <dbReference type="Proteomes" id="UP000482209"/>
    </source>
</evidence>
<dbReference type="Pfam" id="PF12673">
    <property type="entry name" value="SipL"/>
    <property type="match status" value="3"/>
</dbReference>
<dbReference type="InterPro" id="IPR036779">
    <property type="entry name" value="LysM_dom_sf"/>
</dbReference>
<dbReference type="RefSeq" id="WP_154518259.1">
    <property type="nucleotide sequence ID" value="NZ_VUMT01000005.1"/>
</dbReference>